<dbReference type="EMBL" id="BPLR01014812">
    <property type="protein sequence ID" value="GIY71463.1"/>
    <property type="molecule type" value="Genomic_DNA"/>
</dbReference>
<accession>A0AAV4VPN9</accession>
<name>A0AAV4VPN9_CAEEX</name>
<dbReference type="Proteomes" id="UP001054945">
    <property type="component" value="Unassembled WGS sequence"/>
</dbReference>
<gene>
    <name evidence="1" type="ORF">CEXT_464131</name>
</gene>
<comment type="caution">
    <text evidence="1">The sequence shown here is derived from an EMBL/GenBank/DDBJ whole genome shotgun (WGS) entry which is preliminary data.</text>
</comment>
<sequence length="115" mass="13845">MHVRKNRHRNIYTDSRNDWKNWRKQDMADISTERPFMIGLKDSFLPPEIQEETTGIHALLHCFCHEERLQEFEKAGYGEFFNGEAFHDWFKGFFLASRGTRRNNWNLRTVTLLLP</sequence>
<dbReference type="AlphaFoldDB" id="A0AAV4VPN9"/>
<keyword evidence="2" id="KW-1185">Reference proteome</keyword>
<evidence type="ECO:0000313" key="1">
    <source>
        <dbReference type="EMBL" id="GIY71463.1"/>
    </source>
</evidence>
<reference evidence="1 2" key="1">
    <citation type="submission" date="2021-06" db="EMBL/GenBank/DDBJ databases">
        <title>Caerostris extrusa draft genome.</title>
        <authorList>
            <person name="Kono N."/>
            <person name="Arakawa K."/>
        </authorList>
    </citation>
    <scope>NUCLEOTIDE SEQUENCE [LARGE SCALE GENOMIC DNA]</scope>
</reference>
<proteinExistence type="predicted"/>
<organism evidence="1 2">
    <name type="scientific">Caerostris extrusa</name>
    <name type="common">Bark spider</name>
    <name type="synonym">Caerostris bankana</name>
    <dbReference type="NCBI Taxonomy" id="172846"/>
    <lineage>
        <taxon>Eukaryota</taxon>
        <taxon>Metazoa</taxon>
        <taxon>Ecdysozoa</taxon>
        <taxon>Arthropoda</taxon>
        <taxon>Chelicerata</taxon>
        <taxon>Arachnida</taxon>
        <taxon>Araneae</taxon>
        <taxon>Araneomorphae</taxon>
        <taxon>Entelegynae</taxon>
        <taxon>Araneoidea</taxon>
        <taxon>Araneidae</taxon>
        <taxon>Caerostris</taxon>
    </lineage>
</organism>
<protein>
    <submittedName>
        <fullName evidence="1">Uncharacterized protein</fullName>
    </submittedName>
</protein>
<evidence type="ECO:0000313" key="2">
    <source>
        <dbReference type="Proteomes" id="UP001054945"/>
    </source>
</evidence>